<dbReference type="InterPro" id="IPR024412">
    <property type="entry name" value="Lsr2_dim_dom"/>
</dbReference>
<dbReference type="Gene3D" id="4.10.320.10">
    <property type="entry name" value="E3-binding domain"/>
    <property type="match status" value="1"/>
</dbReference>
<sequence>MAKKTITKVVITEDLTGEEIDAMDLVEVHLAHNGQDFVLDLNEKNAKKLADLLEPYKAAGTRIQRSGSSKKTSTGKADKEDLDAIRTWARSNGHKVADRGRIAQPIKDAYYAAN</sequence>
<dbReference type="EMBL" id="CP158357">
    <property type="protein sequence ID" value="XBX78700.1"/>
    <property type="molecule type" value="Genomic_DNA"/>
</dbReference>
<dbReference type="AlphaFoldDB" id="A0AAU7VY87"/>
<keyword evidence="1" id="KW-0238">DNA-binding</keyword>
<dbReference type="GO" id="GO:0003677">
    <property type="term" value="F:DNA binding"/>
    <property type="evidence" value="ECO:0007669"/>
    <property type="project" value="UniProtKB-KW"/>
</dbReference>
<feature type="domain" description="Lsr2 dimerization" evidence="2">
    <location>
        <begin position="1"/>
        <end position="63"/>
    </location>
</feature>
<protein>
    <submittedName>
        <fullName evidence="4">Lsr2 family protein</fullName>
    </submittedName>
</protein>
<gene>
    <name evidence="4" type="ORF">ABS642_01010</name>
</gene>
<dbReference type="Pfam" id="PF11774">
    <property type="entry name" value="Lsr2"/>
    <property type="match status" value="1"/>
</dbReference>
<dbReference type="InterPro" id="IPR042261">
    <property type="entry name" value="Lsr2-like_dimerization"/>
</dbReference>
<dbReference type="Pfam" id="PF23359">
    <property type="entry name" value="Lsr2_DNA-bd"/>
    <property type="match status" value="1"/>
</dbReference>
<dbReference type="InterPro" id="IPR055370">
    <property type="entry name" value="Lsr2_DNA-bd"/>
</dbReference>
<dbReference type="RefSeq" id="WP_350351927.1">
    <property type="nucleotide sequence ID" value="NZ_CP158357.1"/>
</dbReference>
<proteinExistence type="predicted"/>
<feature type="domain" description="Lsr2 DNA-binding" evidence="3">
    <location>
        <begin position="77"/>
        <end position="113"/>
    </location>
</feature>
<dbReference type="Gene3D" id="3.30.60.230">
    <property type="entry name" value="Lsr2, dimerization domain"/>
    <property type="match status" value="1"/>
</dbReference>
<evidence type="ECO:0000259" key="3">
    <source>
        <dbReference type="Pfam" id="PF23359"/>
    </source>
</evidence>
<dbReference type="InterPro" id="IPR036625">
    <property type="entry name" value="E3-bd_dom_sf"/>
</dbReference>
<dbReference type="GO" id="GO:0016746">
    <property type="term" value="F:acyltransferase activity"/>
    <property type="evidence" value="ECO:0007669"/>
    <property type="project" value="InterPro"/>
</dbReference>
<name>A0AAU7VY87_9MICO</name>
<evidence type="ECO:0000313" key="4">
    <source>
        <dbReference type="EMBL" id="XBX78700.1"/>
    </source>
</evidence>
<evidence type="ECO:0000259" key="2">
    <source>
        <dbReference type="Pfam" id="PF11774"/>
    </source>
</evidence>
<reference evidence="4" key="1">
    <citation type="submission" date="2024-06" db="EMBL/GenBank/DDBJ databases">
        <title>Draft genome sequence of Microbacterium sp. strain A8/3-1, isolated from Oxytropis tragacanthoides Fisch. ex DC. Root nodules in the Altai region of Russia.</title>
        <authorList>
            <person name="Sazanova A."/>
            <person name="Guro P."/>
            <person name="Kuznetsova I."/>
            <person name="Belimov A."/>
            <person name="Safronova V."/>
        </authorList>
    </citation>
    <scope>NUCLEOTIDE SEQUENCE</scope>
    <source>
        <strain evidence="4">A8/3-1</strain>
    </source>
</reference>
<evidence type="ECO:0000256" key="1">
    <source>
        <dbReference type="ARBA" id="ARBA00023125"/>
    </source>
</evidence>
<accession>A0AAU7VY87</accession>
<organism evidence="4">
    <name type="scientific">Microbacterium sp. A8/3-1</name>
    <dbReference type="NCBI Taxonomy" id="3160749"/>
    <lineage>
        <taxon>Bacteria</taxon>
        <taxon>Bacillati</taxon>
        <taxon>Actinomycetota</taxon>
        <taxon>Actinomycetes</taxon>
        <taxon>Micrococcales</taxon>
        <taxon>Microbacteriaceae</taxon>
        <taxon>Microbacterium</taxon>
    </lineage>
</organism>